<keyword evidence="2 5" id="KW-0540">Nuclease</keyword>
<sequence>MAEPSTMARQVWGVAGLLLAMGDALAARFGACTVRGELSGFTRAASGHCYFTLKDAEGQAAALRCAMFRRAASLVDFNPRDGLQVELRGRVAVYEPRGELQFVVEGMQLVGSGSLYEQFLRLKERLQAQGLFDAERKRPLPRFPRRVGVVTSLAAAALRDVLTTLARRAPQVEVVIYPSPVQGAEAPAALVAALQQANERAEVDVLILCRGGGSLEDLWAFNDERVVHAVAASDIPLVCGVGHETDVSLADFAADLRAPTPTAAAELVAPSQAECVEQLAALARRMRRQVQRQLERQAQDLDQRALQLARPGAVLARHAQQLDRLEERARHALRHALQRAAEAPQRLAARLERAQGVQRERAAVRLQALAQRLQRAQSVRRQRLGLELQGVEARLSALDPHRVLSRGYAWVTDEAGSPIVCARGLVPGQQVQAVWSDGRALAQVQQVKLDGER</sequence>
<comment type="similarity">
    <text evidence="5 6">Belongs to the XseA family.</text>
</comment>
<dbReference type="InterPro" id="IPR025824">
    <property type="entry name" value="OB-fold_nuc-bd_dom"/>
</dbReference>
<evidence type="ECO:0000256" key="7">
    <source>
        <dbReference type="SAM" id="Coils"/>
    </source>
</evidence>
<evidence type="ECO:0000256" key="1">
    <source>
        <dbReference type="ARBA" id="ARBA00022490"/>
    </source>
</evidence>
<dbReference type="RefSeq" id="WP_322467616.1">
    <property type="nucleotide sequence ID" value="NZ_JAXOJX010000056.1"/>
</dbReference>
<keyword evidence="4 5" id="KW-0269">Exonuclease</keyword>
<organism evidence="10 11">
    <name type="scientific">Azohydromonas lata</name>
    <dbReference type="NCBI Taxonomy" id="45677"/>
    <lineage>
        <taxon>Bacteria</taxon>
        <taxon>Pseudomonadati</taxon>
        <taxon>Pseudomonadota</taxon>
        <taxon>Betaproteobacteria</taxon>
        <taxon>Burkholderiales</taxon>
        <taxon>Sphaerotilaceae</taxon>
        <taxon>Azohydromonas</taxon>
    </lineage>
</organism>
<evidence type="ECO:0000256" key="4">
    <source>
        <dbReference type="ARBA" id="ARBA00022839"/>
    </source>
</evidence>
<accession>A0ABU5IMC7</accession>
<feature type="domain" description="OB-fold nucleic acid binding" evidence="9">
    <location>
        <begin position="15"/>
        <end position="108"/>
    </location>
</feature>
<evidence type="ECO:0000256" key="2">
    <source>
        <dbReference type="ARBA" id="ARBA00022722"/>
    </source>
</evidence>
<feature type="domain" description="Exonuclease VII large subunit C-terminal" evidence="8">
    <location>
        <begin position="131"/>
        <end position="442"/>
    </location>
</feature>
<keyword evidence="11" id="KW-1185">Reference proteome</keyword>
<dbReference type="Proteomes" id="UP001293718">
    <property type="component" value="Unassembled WGS sequence"/>
</dbReference>
<keyword evidence="3 5" id="KW-0378">Hydrolase</keyword>
<dbReference type="InterPro" id="IPR020579">
    <property type="entry name" value="Exonuc_VII_lsu_C"/>
</dbReference>
<comment type="caution">
    <text evidence="10">The sequence shown here is derived from an EMBL/GenBank/DDBJ whole genome shotgun (WGS) entry which is preliminary data.</text>
</comment>
<dbReference type="EC" id="3.1.11.6" evidence="5"/>
<proteinExistence type="inferred from homology"/>
<dbReference type="CDD" id="cd04489">
    <property type="entry name" value="ExoVII_LU_OBF"/>
    <property type="match status" value="1"/>
</dbReference>
<comment type="function">
    <text evidence="5">Bidirectionally degrades single-stranded DNA into large acid-insoluble oligonucleotides, which are then degraded further into small acid-soluble oligonucleotides.</text>
</comment>
<dbReference type="GO" id="GO:0008855">
    <property type="term" value="F:exodeoxyribonuclease VII activity"/>
    <property type="evidence" value="ECO:0007669"/>
    <property type="project" value="UniProtKB-EC"/>
</dbReference>
<dbReference type="InterPro" id="IPR003753">
    <property type="entry name" value="Exonuc_VII_L"/>
</dbReference>
<keyword evidence="1 5" id="KW-0963">Cytoplasm</keyword>
<comment type="subcellular location">
    <subcellularLocation>
        <location evidence="5 6">Cytoplasm</location>
    </subcellularLocation>
</comment>
<dbReference type="PANTHER" id="PTHR30008">
    <property type="entry name" value="EXODEOXYRIBONUCLEASE 7 LARGE SUBUNIT"/>
    <property type="match status" value="1"/>
</dbReference>
<gene>
    <name evidence="5 10" type="primary">xseA</name>
    <name evidence="10" type="ORF">SM757_25960</name>
</gene>
<dbReference type="NCBIfam" id="TIGR00237">
    <property type="entry name" value="xseA"/>
    <property type="match status" value="1"/>
</dbReference>
<dbReference type="Pfam" id="PF13742">
    <property type="entry name" value="tRNA_anti_2"/>
    <property type="match status" value="1"/>
</dbReference>
<keyword evidence="7" id="KW-0175">Coiled coil</keyword>
<evidence type="ECO:0000259" key="9">
    <source>
        <dbReference type="Pfam" id="PF13742"/>
    </source>
</evidence>
<name>A0ABU5IMC7_9BURK</name>
<dbReference type="PANTHER" id="PTHR30008:SF0">
    <property type="entry name" value="EXODEOXYRIBONUCLEASE 7 LARGE SUBUNIT"/>
    <property type="match status" value="1"/>
</dbReference>
<evidence type="ECO:0000256" key="3">
    <source>
        <dbReference type="ARBA" id="ARBA00022801"/>
    </source>
</evidence>
<evidence type="ECO:0000313" key="10">
    <source>
        <dbReference type="EMBL" id="MDZ5460030.1"/>
    </source>
</evidence>
<dbReference type="EMBL" id="JAXOJX010000056">
    <property type="protein sequence ID" value="MDZ5460030.1"/>
    <property type="molecule type" value="Genomic_DNA"/>
</dbReference>
<reference evidence="10 11" key="1">
    <citation type="submission" date="2023-11" db="EMBL/GenBank/DDBJ databases">
        <title>Draft genome of Azohydromonas lata strain H1 (DSM1123), a polyhydroxyalkanoate producer.</title>
        <authorList>
            <person name="Traversa D."/>
            <person name="D'Addabbo P."/>
            <person name="Pazzani C."/>
            <person name="Manzari C."/>
            <person name="Chiara M."/>
            <person name="Scrascia M."/>
        </authorList>
    </citation>
    <scope>NUCLEOTIDE SEQUENCE [LARGE SCALE GENOMIC DNA]</scope>
    <source>
        <strain evidence="10 11">H1</strain>
    </source>
</reference>
<dbReference type="Pfam" id="PF02601">
    <property type="entry name" value="Exonuc_VII_L"/>
    <property type="match status" value="1"/>
</dbReference>
<evidence type="ECO:0000259" key="8">
    <source>
        <dbReference type="Pfam" id="PF02601"/>
    </source>
</evidence>
<feature type="coiled-coil region" evidence="7">
    <location>
        <begin position="276"/>
        <end position="335"/>
    </location>
</feature>
<comment type="subunit">
    <text evidence="5">Heterooligomer composed of large and small subunits.</text>
</comment>
<comment type="catalytic activity">
    <reaction evidence="5 6">
        <text>Exonucleolytic cleavage in either 5'- to 3'- or 3'- to 5'-direction to yield nucleoside 5'-phosphates.</text>
        <dbReference type="EC" id="3.1.11.6"/>
    </reaction>
</comment>
<dbReference type="HAMAP" id="MF_00378">
    <property type="entry name" value="Exonuc_7_L"/>
    <property type="match status" value="1"/>
</dbReference>
<evidence type="ECO:0000256" key="5">
    <source>
        <dbReference type="HAMAP-Rule" id="MF_00378"/>
    </source>
</evidence>
<evidence type="ECO:0000256" key="6">
    <source>
        <dbReference type="RuleBase" id="RU004355"/>
    </source>
</evidence>
<evidence type="ECO:0000313" key="11">
    <source>
        <dbReference type="Proteomes" id="UP001293718"/>
    </source>
</evidence>
<protein>
    <recommendedName>
        <fullName evidence="5">Exodeoxyribonuclease 7 large subunit</fullName>
        <ecNumber evidence="5">3.1.11.6</ecNumber>
    </recommendedName>
    <alternativeName>
        <fullName evidence="5">Exodeoxyribonuclease VII large subunit</fullName>
        <shortName evidence="5">Exonuclease VII large subunit</shortName>
    </alternativeName>
</protein>